<keyword evidence="1" id="KW-1133">Transmembrane helix</keyword>
<evidence type="ECO:0000313" key="2">
    <source>
        <dbReference type="EMBL" id="MCM0618681.1"/>
    </source>
</evidence>
<sequence length="139" mass="14483">MRAAAWISSIVLGIVLVLGGVVTWSVVASTLSAQRITVSADADCFAGADVDNPFAAYCQAKVIDKHTLGITGGKTYAELDQDDPLRQTAMTSAFLQSSLFTSVLAFGMSAVAVAMGLIFVLLGLGMRDVSRKAEPVPVS</sequence>
<organism evidence="2 3">
    <name type="scientific">Nocardioides bruguierae</name>
    <dbReference type="NCBI Taxonomy" id="2945102"/>
    <lineage>
        <taxon>Bacteria</taxon>
        <taxon>Bacillati</taxon>
        <taxon>Actinomycetota</taxon>
        <taxon>Actinomycetes</taxon>
        <taxon>Propionibacteriales</taxon>
        <taxon>Nocardioidaceae</taxon>
        <taxon>Nocardioides</taxon>
    </lineage>
</organism>
<accession>A0A9X2ICG5</accession>
<dbReference type="Proteomes" id="UP001139485">
    <property type="component" value="Unassembled WGS sequence"/>
</dbReference>
<keyword evidence="3" id="KW-1185">Reference proteome</keyword>
<proteinExistence type="predicted"/>
<feature type="transmembrane region" description="Helical" evidence="1">
    <location>
        <begin position="99"/>
        <end position="122"/>
    </location>
</feature>
<dbReference type="GO" id="GO:0051213">
    <property type="term" value="F:dioxygenase activity"/>
    <property type="evidence" value="ECO:0007669"/>
    <property type="project" value="UniProtKB-KW"/>
</dbReference>
<evidence type="ECO:0000313" key="3">
    <source>
        <dbReference type="Proteomes" id="UP001139485"/>
    </source>
</evidence>
<reference evidence="2" key="1">
    <citation type="submission" date="2022-05" db="EMBL/GenBank/DDBJ databases">
        <authorList>
            <person name="Tuo L."/>
        </authorList>
    </citation>
    <scope>NUCLEOTIDE SEQUENCE</scope>
    <source>
        <strain evidence="2">BSK12Z-4</strain>
    </source>
</reference>
<keyword evidence="1" id="KW-0472">Membrane</keyword>
<comment type="caution">
    <text evidence="2">The sequence shown here is derived from an EMBL/GenBank/DDBJ whole genome shotgun (WGS) entry which is preliminary data.</text>
</comment>
<dbReference type="AlphaFoldDB" id="A0A9X2ICG5"/>
<keyword evidence="2" id="KW-0223">Dioxygenase</keyword>
<name>A0A9X2ICG5_9ACTN</name>
<evidence type="ECO:0000256" key="1">
    <source>
        <dbReference type="SAM" id="Phobius"/>
    </source>
</evidence>
<keyword evidence="2" id="KW-0560">Oxidoreductase</keyword>
<protein>
    <submittedName>
        <fullName evidence="2">Aromatic ring-opening dioxygenase LigA</fullName>
    </submittedName>
</protein>
<dbReference type="EMBL" id="JAMOIL010000001">
    <property type="protein sequence ID" value="MCM0618681.1"/>
    <property type="molecule type" value="Genomic_DNA"/>
</dbReference>
<dbReference type="RefSeq" id="WP_250825661.1">
    <property type="nucleotide sequence ID" value="NZ_JAMOIL010000001.1"/>
</dbReference>
<keyword evidence="1" id="KW-0812">Transmembrane</keyword>
<gene>
    <name evidence="2" type="ORF">M8330_00065</name>
</gene>